<protein>
    <recommendedName>
        <fullName evidence="3">Resolvase/invertase-type recombinase catalytic domain-containing protein</fullName>
    </recommendedName>
</protein>
<evidence type="ECO:0000313" key="2">
    <source>
        <dbReference type="Proteomes" id="UP001597479"/>
    </source>
</evidence>
<evidence type="ECO:0000313" key="1">
    <source>
        <dbReference type="EMBL" id="MFD2796423.1"/>
    </source>
</evidence>
<name>A0ABW5VXQ7_9MICO</name>
<evidence type="ECO:0008006" key="3">
    <source>
        <dbReference type="Google" id="ProtNLM"/>
    </source>
</evidence>
<organism evidence="1 2">
    <name type="scientific">Promicromonospora vindobonensis</name>
    <dbReference type="NCBI Taxonomy" id="195748"/>
    <lineage>
        <taxon>Bacteria</taxon>
        <taxon>Bacillati</taxon>
        <taxon>Actinomycetota</taxon>
        <taxon>Actinomycetes</taxon>
        <taxon>Micrococcales</taxon>
        <taxon>Promicromonosporaceae</taxon>
        <taxon>Promicromonospora</taxon>
    </lineage>
</organism>
<accession>A0ABW5VXQ7</accession>
<comment type="caution">
    <text evidence="1">The sequence shown here is derived from an EMBL/GenBank/DDBJ whole genome shotgun (WGS) entry which is preliminary data.</text>
</comment>
<sequence length="108" mass="10983">MSVPGPVAVGYAAASSPAEMYRQHEVIEDHARAEGLALAQIVTDARDALTIGQVVEAARHHDASVVLVPADAALADARKGLNQQLSEYGAACVVIGGVRAPTPEGASG</sequence>
<dbReference type="RefSeq" id="WP_377187978.1">
    <property type="nucleotide sequence ID" value="NZ_JBHUOG010000002.1"/>
</dbReference>
<gene>
    <name evidence="1" type="ORF">ACFS27_22875</name>
</gene>
<dbReference type="Proteomes" id="UP001597479">
    <property type="component" value="Unassembled WGS sequence"/>
</dbReference>
<proteinExistence type="predicted"/>
<keyword evidence="2" id="KW-1185">Reference proteome</keyword>
<reference evidence="2" key="1">
    <citation type="journal article" date="2019" name="Int. J. Syst. Evol. Microbiol.">
        <title>The Global Catalogue of Microorganisms (GCM) 10K type strain sequencing project: providing services to taxonomists for standard genome sequencing and annotation.</title>
        <authorList>
            <consortium name="The Broad Institute Genomics Platform"/>
            <consortium name="The Broad Institute Genome Sequencing Center for Infectious Disease"/>
            <person name="Wu L."/>
            <person name="Ma J."/>
        </authorList>
    </citation>
    <scope>NUCLEOTIDE SEQUENCE [LARGE SCALE GENOMIC DNA]</scope>
    <source>
        <strain evidence="2">CCM 7044</strain>
    </source>
</reference>
<dbReference type="EMBL" id="JBHUOG010000002">
    <property type="protein sequence ID" value="MFD2796423.1"/>
    <property type="molecule type" value="Genomic_DNA"/>
</dbReference>